<dbReference type="EMBL" id="JABFTP020000001">
    <property type="protein sequence ID" value="KAL3266332.1"/>
    <property type="molecule type" value="Genomic_DNA"/>
</dbReference>
<evidence type="ECO:0000313" key="2">
    <source>
        <dbReference type="Proteomes" id="UP001516400"/>
    </source>
</evidence>
<sequence>FCDICRAVVLEKLSSKLLSSPDYNEIILEKDVDEVKEKKVSLLAVKDLIQKSVKYPYQMILIDNIAMEKQYHDI</sequence>
<accession>A0ABD2MIY9</accession>
<reference evidence="1 2" key="1">
    <citation type="journal article" date="2021" name="BMC Biol.">
        <title>Horizontally acquired antibacterial genes associated with adaptive radiation of ladybird beetles.</title>
        <authorList>
            <person name="Li H.S."/>
            <person name="Tang X.F."/>
            <person name="Huang Y.H."/>
            <person name="Xu Z.Y."/>
            <person name="Chen M.L."/>
            <person name="Du X.Y."/>
            <person name="Qiu B.Y."/>
            <person name="Chen P.T."/>
            <person name="Zhang W."/>
            <person name="Slipinski A."/>
            <person name="Escalona H.E."/>
            <person name="Waterhouse R.M."/>
            <person name="Zwick A."/>
            <person name="Pang H."/>
        </authorList>
    </citation>
    <scope>NUCLEOTIDE SEQUENCE [LARGE SCALE GENOMIC DNA]</scope>
    <source>
        <strain evidence="1">SYSU2018</strain>
    </source>
</reference>
<dbReference type="AlphaFoldDB" id="A0ABD2MIY9"/>
<gene>
    <name evidence="1" type="ORF">HHI36_010509</name>
</gene>
<organism evidence="1 2">
    <name type="scientific">Cryptolaemus montrouzieri</name>
    <dbReference type="NCBI Taxonomy" id="559131"/>
    <lineage>
        <taxon>Eukaryota</taxon>
        <taxon>Metazoa</taxon>
        <taxon>Ecdysozoa</taxon>
        <taxon>Arthropoda</taxon>
        <taxon>Hexapoda</taxon>
        <taxon>Insecta</taxon>
        <taxon>Pterygota</taxon>
        <taxon>Neoptera</taxon>
        <taxon>Endopterygota</taxon>
        <taxon>Coleoptera</taxon>
        <taxon>Polyphaga</taxon>
        <taxon>Cucujiformia</taxon>
        <taxon>Coccinelloidea</taxon>
        <taxon>Coccinellidae</taxon>
        <taxon>Scymninae</taxon>
        <taxon>Scymnini</taxon>
        <taxon>Cryptolaemus</taxon>
    </lineage>
</organism>
<name>A0ABD2MIY9_9CUCU</name>
<evidence type="ECO:0000313" key="1">
    <source>
        <dbReference type="EMBL" id="KAL3266332.1"/>
    </source>
</evidence>
<dbReference type="Proteomes" id="UP001516400">
    <property type="component" value="Unassembled WGS sequence"/>
</dbReference>
<feature type="non-terminal residue" evidence="1">
    <location>
        <position position="1"/>
    </location>
</feature>
<keyword evidence="2" id="KW-1185">Reference proteome</keyword>
<comment type="caution">
    <text evidence="1">The sequence shown here is derived from an EMBL/GenBank/DDBJ whole genome shotgun (WGS) entry which is preliminary data.</text>
</comment>
<proteinExistence type="predicted"/>
<protein>
    <submittedName>
        <fullName evidence="1">Uncharacterized protein</fullName>
    </submittedName>
</protein>